<reference evidence="9" key="2">
    <citation type="submission" date="2013-04" db="UniProtKB">
        <authorList>
            <consortium name="EnsemblPlants"/>
        </authorList>
    </citation>
    <scope>IDENTIFICATION</scope>
</reference>
<dbReference type="Gene3D" id="3.20.20.80">
    <property type="entry name" value="Glycosidases"/>
    <property type="match status" value="1"/>
</dbReference>
<reference evidence="9" key="1">
    <citation type="journal article" date="2013" name="Nat. Commun.">
        <title>Whole-genome sequencing of Oryza brachyantha reveals mechanisms underlying Oryza genome evolution.</title>
        <authorList>
            <person name="Chen J."/>
            <person name="Huang Q."/>
            <person name="Gao D."/>
            <person name="Wang J."/>
            <person name="Lang Y."/>
            <person name="Liu T."/>
            <person name="Li B."/>
            <person name="Bai Z."/>
            <person name="Luis Goicoechea J."/>
            <person name="Liang C."/>
            <person name="Chen C."/>
            <person name="Zhang W."/>
            <person name="Sun S."/>
            <person name="Liao Y."/>
            <person name="Zhang X."/>
            <person name="Yang L."/>
            <person name="Song C."/>
            <person name="Wang M."/>
            <person name="Shi J."/>
            <person name="Liu G."/>
            <person name="Liu J."/>
            <person name="Zhou H."/>
            <person name="Zhou W."/>
            <person name="Yu Q."/>
            <person name="An N."/>
            <person name="Chen Y."/>
            <person name="Cai Q."/>
            <person name="Wang B."/>
            <person name="Liu B."/>
            <person name="Min J."/>
            <person name="Huang Y."/>
            <person name="Wu H."/>
            <person name="Li Z."/>
            <person name="Zhang Y."/>
            <person name="Yin Y."/>
            <person name="Song W."/>
            <person name="Jiang J."/>
            <person name="Jackson S.A."/>
            <person name="Wing R.A."/>
            <person name="Wang J."/>
            <person name="Chen M."/>
        </authorList>
    </citation>
    <scope>NUCLEOTIDE SEQUENCE [LARGE SCALE GENOMIC DNA]</scope>
    <source>
        <strain evidence="9">cv. IRGC 101232</strain>
    </source>
</reference>
<dbReference type="KEGG" id="obr:102700841"/>
<comment type="similarity">
    <text evidence="6">Belongs to the glycosyl hydrolase 18 family. Xylanase inhibitor subfamily.</text>
</comment>
<evidence type="ECO:0000256" key="7">
    <source>
        <dbReference type="SAM" id="SignalP"/>
    </source>
</evidence>
<dbReference type="STRING" id="4533.J3NAE6"/>
<dbReference type="FunFam" id="3.20.20.80:FF:000044">
    <property type="entry name" value="Chitinase III C10701-rice"/>
    <property type="match status" value="1"/>
</dbReference>
<dbReference type="GeneID" id="102700841"/>
<protein>
    <recommendedName>
        <fullName evidence="8">GH18 domain-containing protein</fullName>
    </recommendedName>
</protein>
<dbReference type="InterPro" id="IPR050542">
    <property type="entry name" value="Glycosyl_Hydrlase18_Chitinase"/>
</dbReference>
<keyword evidence="5" id="KW-1015">Disulfide bond</keyword>
<dbReference type="InterPro" id="IPR017853">
    <property type="entry name" value="GH"/>
</dbReference>
<accession>J3NAE6</accession>
<dbReference type="OMA" id="TTDGWIN"/>
<dbReference type="GO" id="GO:0005975">
    <property type="term" value="P:carbohydrate metabolic process"/>
    <property type="evidence" value="ECO:0007669"/>
    <property type="project" value="InterPro"/>
</dbReference>
<dbReference type="Pfam" id="PF00704">
    <property type="entry name" value="Glyco_hydro_18"/>
    <property type="match status" value="1"/>
</dbReference>
<keyword evidence="10" id="KW-1185">Reference proteome</keyword>
<dbReference type="GO" id="GO:0005576">
    <property type="term" value="C:extracellular region"/>
    <property type="evidence" value="ECO:0007669"/>
    <property type="project" value="UniProtKB-SubCell"/>
</dbReference>
<evidence type="ECO:0000256" key="1">
    <source>
        <dbReference type="ARBA" id="ARBA00004613"/>
    </source>
</evidence>
<proteinExistence type="inferred from homology"/>
<dbReference type="GO" id="GO:0004857">
    <property type="term" value="F:enzyme inhibitor activity"/>
    <property type="evidence" value="ECO:0007669"/>
    <property type="project" value="UniProtKB-ARBA"/>
</dbReference>
<dbReference type="InterPro" id="IPR045321">
    <property type="entry name" value="Cts1-like"/>
</dbReference>
<evidence type="ECO:0000256" key="6">
    <source>
        <dbReference type="ARBA" id="ARBA00061481"/>
    </source>
</evidence>
<keyword evidence="4" id="KW-0611">Plant defense</keyword>
<feature type="domain" description="GH18" evidence="8">
    <location>
        <begin position="29"/>
        <end position="302"/>
    </location>
</feature>
<keyword evidence="2" id="KW-0964">Secreted</keyword>
<sequence length="302" mass="32685">MARQVCLLTTLVAVVFLLPCLATATGKTGEIAVFWGRNKTEGSLKDACDTGVYTTVIISFFSVFGHGSYWTDLSGHDVSRVGADIKHCQSKNILVLLSAGGDGYQYSYQYSLPTARSAKDVADHLWHAYLGGGRRGVFRPFGDAVLDGVDLYIDHGGPANYDVLVKRLAGYSGRGKPVVLTATPRCGYPDANAEAALGTGLVQRIHPRFYNDAACSDYMDDGKPANFWEAWDAWTSRFPASKVYVGLAAAQTTDGWINPESLFYGVMPRAQAASNYGGAMLWDRSGDSAYDGYYGKAIKSFV</sequence>
<dbReference type="PANTHER" id="PTHR45708">
    <property type="entry name" value="ENDOCHITINASE"/>
    <property type="match status" value="1"/>
</dbReference>
<feature type="signal peptide" evidence="7">
    <location>
        <begin position="1"/>
        <end position="22"/>
    </location>
</feature>
<keyword evidence="3 7" id="KW-0732">Signal</keyword>
<dbReference type="CDD" id="cd02877">
    <property type="entry name" value="GH18_hevamine_XipI_class_III"/>
    <property type="match status" value="1"/>
</dbReference>
<evidence type="ECO:0000256" key="3">
    <source>
        <dbReference type="ARBA" id="ARBA00022729"/>
    </source>
</evidence>
<evidence type="ECO:0000256" key="5">
    <source>
        <dbReference type="ARBA" id="ARBA00023157"/>
    </source>
</evidence>
<dbReference type="Proteomes" id="UP000006038">
    <property type="component" value="Chromosome 11"/>
</dbReference>
<evidence type="ECO:0000256" key="4">
    <source>
        <dbReference type="ARBA" id="ARBA00022821"/>
    </source>
</evidence>
<comment type="subcellular location">
    <subcellularLocation>
        <location evidence="1">Secreted</location>
    </subcellularLocation>
</comment>
<dbReference type="Gramene" id="OB11G27820.1">
    <property type="protein sequence ID" value="OB11G27820.1"/>
    <property type="gene ID" value="OB11G27820"/>
</dbReference>
<dbReference type="GO" id="GO:0050832">
    <property type="term" value="P:defense response to fungus"/>
    <property type="evidence" value="ECO:0007669"/>
    <property type="project" value="UniProtKB-ARBA"/>
</dbReference>
<dbReference type="GO" id="GO:0004568">
    <property type="term" value="F:chitinase activity"/>
    <property type="evidence" value="ECO:0007669"/>
    <property type="project" value="TreeGrafter"/>
</dbReference>
<dbReference type="eggNOG" id="KOG4701">
    <property type="taxonomic scope" value="Eukaryota"/>
</dbReference>
<evidence type="ECO:0000313" key="10">
    <source>
        <dbReference type="Proteomes" id="UP000006038"/>
    </source>
</evidence>
<dbReference type="HOGENOM" id="CLU_007818_0_0_1"/>
<evidence type="ECO:0000256" key="2">
    <source>
        <dbReference type="ARBA" id="ARBA00022525"/>
    </source>
</evidence>
<dbReference type="PANTHER" id="PTHR45708:SF4">
    <property type="entry name" value="XYLANASE INHIBITOR PROTEIN 1"/>
    <property type="match status" value="1"/>
</dbReference>
<dbReference type="PROSITE" id="PS51910">
    <property type="entry name" value="GH18_2"/>
    <property type="match status" value="1"/>
</dbReference>
<dbReference type="AlphaFoldDB" id="J3NAE6"/>
<dbReference type="OrthoDB" id="6020543at2759"/>
<evidence type="ECO:0000259" key="8">
    <source>
        <dbReference type="PROSITE" id="PS51910"/>
    </source>
</evidence>
<organism evidence="9">
    <name type="scientific">Oryza brachyantha</name>
    <name type="common">malo sina</name>
    <dbReference type="NCBI Taxonomy" id="4533"/>
    <lineage>
        <taxon>Eukaryota</taxon>
        <taxon>Viridiplantae</taxon>
        <taxon>Streptophyta</taxon>
        <taxon>Embryophyta</taxon>
        <taxon>Tracheophyta</taxon>
        <taxon>Spermatophyta</taxon>
        <taxon>Magnoliopsida</taxon>
        <taxon>Liliopsida</taxon>
        <taxon>Poales</taxon>
        <taxon>Poaceae</taxon>
        <taxon>BOP clade</taxon>
        <taxon>Oryzoideae</taxon>
        <taxon>Oryzeae</taxon>
        <taxon>Oryzinae</taxon>
        <taxon>Oryza</taxon>
    </lineage>
</organism>
<dbReference type="InterPro" id="IPR001223">
    <property type="entry name" value="Glyco_hydro18_cat"/>
</dbReference>
<evidence type="ECO:0000313" key="9">
    <source>
        <dbReference type="EnsemblPlants" id="OB11G27820.1"/>
    </source>
</evidence>
<dbReference type="SUPFAM" id="SSF51445">
    <property type="entry name" value="(Trans)glycosidases"/>
    <property type="match status" value="1"/>
</dbReference>
<name>J3NAE6_ORYBR</name>
<dbReference type="EnsemblPlants" id="OB11G27820.1">
    <property type="protein sequence ID" value="OB11G27820.1"/>
    <property type="gene ID" value="OB11G27820"/>
</dbReference>
<feature type="chain" id="PRO_5003774802" description="GH18 domain-containing protein" evidence="7">
    <location>
        <begin position="23"/>
        <end position="302"/>
    </location>
</feature>